<dbReference type="Proteomes" id="UP000304148">
    <property type="component" value="Chromosome"/>
</dbReference>
<organism evidence="1 2">
    <name type="scientific">Paenibacillus alvei</name>
    <name type="common">Bacillus alvei</name>
    <dbReference type="NCBI Taxonomy" id="44250"/>
    <lineage>
        <taxon>Bacteria</taxon>
        <taxon>Bacillati</taxon>
        <taxon>Bacillota</taxon>
        <taxon>Bacilli</taxon>
        <taxon>Bacillales</taxon>
        <taxon>Paenibacillaceae</taxon>
        <taxon>Paenibacillus</taxon>
    </lineage>
</organism>
<protein>
    <submittedName>
        <fullName evidence="1">Uncharacterized protein</fullName>
    </submittedName>
</protein>
<reference evidence="2" key="1">
    <citation type="submission" date="2018-08" db="EMBL/GenBank/DDBJ databases">
        <authorList>
            <person name="Chevrot R."/>
        </authorList>
    </citation>
    <scope>NUCLEOTIDE SEQUENCE [LARGE SCALE GENOMIC DNA]</scope>
</reference>
<sequence>MRHNVLYRAIYNETGECCEDEPIAENDAIMMYAPMSKNGQGTTLLMYHLNSSVISI</sequence>
<dbReference type="AlphaFoldDB" id="A0A383REG9"/>
<dbReference type="EMBL" id="LS992241">
    <property type="protein sequence ID" value="SYX84874.1"/>
    <property type="molecule type" value="Genomic_DNA"/>
</dbReference>
<accession>A0A383REG9</accession>
<name>A0A383REG9_PAEAL</name>
<evidence type="ECO:0000313" key="2">
    <source>
        <dbReference type="Proteomes" id="UP000304148"/>
    </source>
</evidence>
<proteinExistence type="predicted"/>
<gene>
    <name evidence="1" type="ORF">PBLR_13296</name>
</gene>
<evidence type="ECO:0000313" key="1">
    <source>
        <dbReference type="EMBL" id="SYX84874.1"/>
    </source>
</evidence>